<feature type="chain" id="PRO_5005849761" evidence="16">
    <location>
        <begin position="33"/>
        <end position="730"/>
    </location>
</feature>
<dbReference type="NCBIfam" id="TIGR01783">
    <property type="entry name" value="TonB-siderophor"/>
    <property type="match status" value="1"/>
</dbReference>
<evidence type="ECO:0000259" key="17">
    <source>
        <dbReference type="Pfam" id="PF00593"/>
    </source>
</evidence>
<evidence type="ECO:0000313" key="20">
    <source>
        <dbReference type="Proteomes" id="UP000037939"/>
    </source>
</evidence>
<keyword evidence="7 16" id="KW-0732">Signal</keyword>
<keyword evidence="9" id="KW-0406">Ion transport</keyword>
<dbReference type="OrthoDB" id="127311at2"/>
<dbReference type="SUPFAM" id="SSF56935">
    <property type="entry name" value="Porins"/>
    <property type="match status" value="1"/>
</dbReference>
<dbReference type="STRING" id="857265.WG78_06370"/>
<dbReference type="GO" id="GO:0015344">
    <property type="term" value="F:siderophore uptake transmembrane transporter activity"/>
    <property type="evidence" value="ECO:0007669"/>
    <property type="project" value="TreeGrafter"/>
</dbReference>
<evidence type="ECO:0000256" key="4">
    <source>
        <dbReference type="ARBA" id="ARBA00022452"/>
    </source>
</evidence>
<comment type="similarity">
    <text evidence="2 14 15">Belongs to the TonB-dependent receptor family.</text>
</comment>
<dbReference type="GO" id="GO:0009279">
    <property type="term" value="C:cell outer membrane"/>
    <property type="evidence" value="ECO:0007669"/>
    <property type="project" value="UniProtKB-SubCell"/>
</dbReference>
<dbReference type="PATRIC" id="fig|857265.3.peg.1306"/>
<reference evidence="19 20" key="1">
    <citation type="submission" date="2015-07" db="EMBL/GenBank/DDBJ databases">
        <title>Draft genome sequence of the Amantichitinum ursilacus IGB-41, a new chitin-degrading bacterium.</title>
        <authorList>
            <person name="Kirstahler P."/>
            <person name="Guenther M."/>
            <person name="Grumaz C."/>
            <person name="Rupp S."/>
            <person name="Zibek S."/>
            <person name="Sohn K."/>
        </authorList>
    </citation>
    <scope>NUCLEOTIDE SEQUENCE [LARGE SCALE GENOMIC DNA]</scope>
    <source>
        <strain evidence="19 20">IGB-41</strain>
    </source>
</reference>
<evidence type="ECO:0000256" key="6">
    <source>
        <dbReference type="ARBA" id="ARBA00022692"/>
    </source>
</evidence>
<dbReference type="Gene3D" id="2.170.130.10">
    <property type="entry name" value="TonB-dependent receptor, plug domain"/>
    <property type="match status" value="1"/>
</dbReference>
<feature type="domain" description="TonB-dependent receptor plug" evidence="18">
    <location>
        <begin position="78"/>
        <end position="180"/>
    </location>
</feature>
<dbReference type="EMBL" id="LAQT01000003">
    <property type="protein sequence ID" value="KPC54252.1"/>
    <property type="molecule type" value="Genomic_DNA"/>
</dbReference>
<evidence type="ECO:0000256" key="12">
    <source>
        <dbReference type="ARBA" id="ARBA00023170"/>
    </source>
</evidence>
<name>A0A0N0GQ33_9NEIS</name>
<dbReference type="Pfam" id="PF07715">
    <property type="entry name" value="Plug"/>
    <property type="match status" value="1"/>
</dbReference>
<evidence type="ECO:0000256" key="10">
    <source>
        <dbReference type="ARBA" id="ARBA00023077"/>
    </source>
</evidence>
<sequence>MSLLSAKSARRLALTPLTGALALACATPLSFAADSAADAPVLQETVVKATAVSESATGPINGYHATRSSTATRTDTPLNEVAQSITVIGADQIRDQNAQTMQETLRYTAGVNADAYGLDNRGDWFDLRGGSEGSTLLDGMRLMLAGNYGDVRNEPYSFERVEVLRGPASVMSGQNGPGGVVNIVSKRPLAEAQHEIALQYGNHDHKQLAIDSTGPLTQDGTVLYRVVGLLRDAGTQVEHADEERQLIAPSITFKPNERVSFTAYAEYQNDRSGNTDGFFPIAGTLNEAPNGRIPEDTFVGEPSFDEYGGVRTRVGYEFNYTFNDTWRISQNTRHDAVNGKMRSMYANFWEVDRQGNGYGSDALGANRTLNRTWYAADDNSGVTTANAVAVGKFAWGATQHTVMAGVDAMRSNNTSTSWSGDATALDVYAPVYGTFDLPDLRSTPGYTATTHVNDYGVFAQDQIKFQQWVATVGVRHDKATTTVDTSSGGNSDSGAWSKNVGVVYLAPAGLSPYLSYSESFEPVTGTDAHGAAFVPKRGKQVEAGVKWVANAQFGASAAVYKMKEKNRLTTDPDNINYSVQAGEITTEGVELEATGNLGNWDAVGSYTFTRARTTASSDPSDATLDKHVANVPENMVKLWAAYRFTGFGLPRLRVGGGMRFTGVTYDGTDQLKIPSYTLFDAMASYNAGNFTYALNASNLFDRTWIASCGTRGDCWYGTRRKVIGTVSYNW</sequence>
<protein>
    <submittedName>
        <fullName evidence="19">Ferrichrome-iron receptor</fullName>
    </submittedName>
</protein>
<proteinExistence type="inferred from homology"/>
<dbReference type="PANTHER" id="PTHR32552:SF68">
    <property type="entry name" value="FERRICHROME OUTER MEMBRANE TRANSPORTER_PHAGE RECEPTOR"/>
    <property type="match status" value="1"/>
</dbReference>
<evidence type="ECO:0000256" key="5">
    <source>
        <dbReference type="ARBA" id="ARBA00022496"/>
    </source>
</evidence>
<evidence type="ECO:0000313" key="19">
    <source>
        <dbReference type="EMBL" id="KPC54252.1"/>
    </source>
</evidence>
<feature type="signal peptide" evidence="16">
    <location>
        <begin position="1"/>
        <end position="32"/>
    </location>
</feature>
<dbReference type="InterPro" id="IPR039426">
    <property type="entry name" value="TonB-dep_rcpt-like"/>
</dbReference>
<dbReference type="GO" id="GO:0015891">
    <property type="term" value="P:siderophore transport"/>
    <property type="evidence" value="ECO:0007669"/>
    <property type="project" value="InterPro"/>
</dbReference>
<dbReference type="Pfam" id="PF00593">
    <property type="entry name" value="TonB_dep_Rec_b-barrel"/>
    <property type="match status" value="1"/>
</dbReference>
<comment type="subcellular location">
    <subcellularLocation>
        <location evidence="1 14">Cell outer membrane</location>
        <topology evidence="1 14">Multi-pass membrane protein</topology>
    </subcellularLocation>
</comment>
<evidence type="ECO:0000256" key="2">
    <source>
        <dbReference type="ARBA" id="ARBA00009810"/>
    </source>
</evidence>
<evidence type="ECO:0000256" key="3">
    <source>
        <dbReference type="ARBA" id="ARBA00022448"/>
    </source>
</evidence>
<dbReference type="FunFam" id="2.170.130.10:FF:000001">
    <property type="entry name" value="Catecholate siderophore TonB-dependent receptor"/>
    <property type="match status" value="1"/>
</dbReference>
<dbReference type="Proteomes" id="UP000037939">
    <property type="component" value="Unassembled WGS sequence"/>
</dbReference>
<keyword evidence="6 14" id="KW-0812">Transmembrane</keyword>
<dbReference type="InterPro" id="IPR037066">
    <property type="entry name" value="Plug_dom_sf"/>
</dbReference>
<keyword evidence="13 14" id="KW-0998">Cell outer membrane</keyword>
<evidence type="ECO:0000259" key="18">
    <source>
        <dbReference type="Pfam" id="PF07715"/>
    </source>
</evidence>
<evidence type="ECO:0000256" key="1">
    <source>
        <dbReference type="ARBA" id="ARBA00004571"/>
    </source>
</evidence>
<evidence type="ECO:0000256" key="15">
    <source>
        <dbReference type="RuleBase" id="RU003357"/>
    </source>
</evidence>
<keyword evidence="11 14" id="KW-0472">Membrane</keyword>
<dbReference type="Gene3D" id="2.40.170.20">
    <property type="entry name" value="TonB-dependent receptor, beta-barrel domain"/>
    <property type="match status" value="1"/>
</dbReference>
<evidence type="ECO:0000256" key="8">
    <source>
        <dbReference type="ARBA" id="ARBA00023004"/>
    </source>
</evidence>
<dbReference type="PANTHER" id="PTHR32552">
    <property type="entry name" value="FERRICHROME IRON RECEPTOR-RELATED"/>
    <property type="match status" value="1"/>
</dbReference>
<evidence type="ECO:0000256" key="11">
    <source>
        <dbReference type="ARBA" id="ARBA00023136"/>
    </source>
</evidence>
<comment type="caution">
    <text evidence="19">The sequence shown here is derived from an EMBL/GenBank/DDBJ whole genome shotgun (WGS) entry which is preliminary data.</text>
</comment>
<organism evidence="19 20">
    <name type="scientific">Amantichitinum ursilacus</name>
    <dbReference type="NCBI Taxonomy" id="857265"/>
    <lineage>
        <taxon>Bacteria</taxon>
        <taxon>Pseudomonadati</taxon>
        <taxon>Pseudomonadota</taxon>
        <taxon>Betaproteobacteria</taxon>
        <taxon>Neisseriales</taxon>
        <taxon>Chitinibacteraceae</taxon>
        <taxon>Amantichitinum</taxon>
    </lineage>
</organism>
<keyword evidence="20" id="KW-1185">Reference proteome</keyword>
<evidence type="ECO:0000256" key="13">
    <source>
        <dbReference type="ARBA" id="ARBA00023237"/>
    </source>
</evidence>
<evidence type="ECO:0000256" key="9">
    <source>
        <dbReference type="ARBA" id="ARBA00023065"/>
    </source>
</evidence>
<dbReference type="RefSeq" id="WP_053936940.1">
    <property type="nucleotide sequence ID" value="NZ_LAQT01000003.1"/>
</dbReference>
<dbReference type="PROSITE" id="PS52016">
    <property type="entry name" value="TONB_DEPENDENT_REC_3"/>
    <property type="match status" value="1"/>
</dbReference>
<keyword evidence="5" id="KW-0410">Iron transport</keyword>
<keyword evidence="3 14" id="KW-0813">Transport</keyword>
<keyword evidence="8" id="KW-0408">Iron</keyword>
<keyword evidence="4 14" id="KW-1134">Transmembrane beta strand</keyword>
<dbReference type="PROSITE" id="PS51257">
    <property type="entry name" value="PROKAR_LIPOPROTEIN"/>
    <property type="match status" value="1"/>
</dbReference>
<keyword evidence="12 19" id="KW-0675">Receptor</keyword>
<accession>A0A0N0GQ33</accession>
<gene>
    <name evidence="19" type="primary">fhuA</name>
    <name evidence="19" type="ORF">WG78_06370</name>
</gene>
<keyword evidence="10 15" id="KW-0798">TonB box</keyword>
<dbReference type="InterPro" id="IPR000531">
    <property type="entry name" value="Beta-barrel_TonB"/>
</dbReference>
<dbReference type="GO" id="GO:0038023">
    <property type="term" value="F:signaling receptor activity"/>
    <property type="evidence" value="ECO:0007669"/>
    <property type="project" value="InterPro"/>
</dbReference>
<evidence type="ECO:0000256" key="14">
    <source>
        <dbReference type="PROSITE-ProRule" id="PRU01360"/>
    </source>
</evidence>
<evidence type="ECO:0000256" key="16">
    <source>
        <dbReference type="SAM" id="SignalP"/>
    </source>
</evidence>
<dbReference type="CDD" id="cd01347">
    <property type="entry name" value="ligand_gated_channel"/>
    <property type="match status" value="1"/>
</dbReference>
<dbReference type="InterPro" id="IPR010105">
    <property type="entry name" value="TonB_sidphr_rcpt"/>
</dbReference>
<dbReference type="InterPro" id="IPR012910">
    <property type="entry name" value="Plug_dom"/>
</dbReference>
<dbReference type="InterPro" id="IPR036942">
    <property type="entry name" value="Beta-barrel_TonB_sf"/>
</dbReference>
<evidence type="ECO:0000256" key="7">
    <source>
        <dbReference type="ARBA" id="ARBA00022729"/>
    </source>
</evidence>
<dbReference type="AlphaFoldDB" id="A0A0N0GQ33"/>
<feature type="domain" description="TonB-dependent receptor-like beta-barrel" evidence="17">
    <location>
        <begin position="260"/>
        <end position="699"/>
    </location>
</feature>